<evidence type="ECO:0000313" key="2">
    <source>
        <dbReference type="Proteomes" id="UP000663879"/>
    </source>
</evidence>
<reference evidence="1" key="1">
    <citation type="submission" date="2021-02" db="EMBL/GenBank/DDBJ databases">
        <authorList>
            <person name="Nowell W R."/>
        </authorList>
    </citation>
    <scope>NUCLEOTIDE SEQUENCE</scope>
    <source>
        <strain evidence="1">Ploen Becks lab</strain>
    </source>
</reference>
<accession>A0A814G5A5</accession>
<dbReference type="AlphaFoldDB" id="A0A814G5A5"/>
<evidence type="ECO:0000313" key="1">
    <source>
        <dbReference type="EMBL" id="CAF0989105.1"/>
    </source>
</evidence>
<protein>
    <submittedName>
        <fullName evidence="1">Uncharacterized protein</fullName>
    </submittedName>
</protein>
<dbReference type="EMBL" id="CAJNOC010003576">
    <property type="protein sequence ID" value="CAF0989105.1"/>
    <property type="molecule type" value="Genomic_DNA"/>
</dbReference>
<dbReference type="Proteomes" id="UP000663879">
    <property type="component" value="Unassembled WGS sequence"/>
</dbReference>
<name>A0A814G5A5_9BILA</name>
<sequence length="49" mass="5616">MVKGIRSFRKVIREEPEENIVFGERLAGLNGRDFILLDNDSSSCDWESS</sequence>
<feature type="non-terminal residue" evidence="1">
    <location>
        <position position="49"/>
    </location>
</feature>
<gene>
    <name evidence="1" type="ORF">OXX778_LOCUS15816</name>
</gene>
<keyword evidence="2" id="KW-1185">Reference proteome</keyword>
<comment type="caution">
    <text evidence="1">The sequence shown here is derived from an EMBL/GenBank/DDBJ whole genome shotgun (WGS) entry which is preliminary data.</text>
</comment>
<organism evidence="1 2">
    <name type="scientific">Brachionus calyciflorus</name>
    <dbReference type="NCBI Taxonomy" id="104777"/>
    <lineage>
        <taxon>Eukaryota</taxon>
        <taxon>Metazoa</taxon>
        <taxon>Spiralia</taxon>
        <taxon>Gnathifera</taxon>
        <taxon>Rotifera</taxon>
        <taxon>Eurotatoria</taxon>
        <taxon>Monogononta</taxon>
        <taxon>Pseudotrocha</taxon>
        <taxon>Ploima</taxon>
        <taxon>Brachionidae</taxon>
        <taxon>Brachionus</taxon>
    </lineage>
</organism>
<proteinExistence type="predicted"/>